<dbReference type="Gene3D" id="4.10.280.10">
    <property type="entry name" value="Helix-loop-helix DNA-binding domain"/>
    <property type="match status" value="1"/>
</dbReference>
<keyword evidence="3" id="KW-0238">DNA-binding</keyword>
<dbReference type="GO" id="GO:0005634">
    <property type="term" value="C:nucleus"/>
    <property type="evidence" value="ECO:0007669"/>
    <property type="project" value="UniProtKB-SubCell"/>
</dbReference>
<evidence type="ECO:0000259" key="7">
    <source>
        <dbReference type="PROSITE" id="PS50888"/>
    </source>
</evidence>
<feature type="compositionally biased region" description="Polar residues" evidence="6">
    <location>
        <begin position="122"/>
        <end position="131"/>
    </location>
</feature>
<keyword evidence="5" id="KW-0539">Nucleus</keyword>
<organism evidence="8">
    <name type="scientific">Petromyces alliaceus</name>
    <name type="common">Aspergillus alliaceus</name>
    <dbReference type="NCBI Taxonomy" id="209559"/>
    <lineage>
        <taxon>Eukaryota</taxon>
        <taxon>Fungi</taxon>
        <taxon>Dikarya</taxon>
        <taxon>Ascomycota</taxon>
        <taxon>Pezizomycotina</taxon>
        <taxon>Eurotiomycetes</taxon>
        <taxon>Eurotiomycetidae</taxon>
        <taxon>Eurotiales</taxon>
        <taxon>Aspergillaceae</taxon>
        <taxon>Aspergillus</taxon>
        <taxon>Aspergillus subgen. Circumdati</taxon>
    </lineage>
</organism>
<evidence type="ECO:0000256" key="4">
    <source>
        <dbReference type="ARBA" id="ARBA00023163"/>
    </source>
</evidence>
<dbReference type="InterPro" id="IPR011598">
    <property type="entry name" value="bHLH_dom"/>
</dbReference>
<dbReference type="GO" id="GO:0000978">
    <property type="term" value="F:RNA polymerase II cis-regulatory region sequence-specific DNA binding"/>
    <property type="evidence" value="ECO:0007669"/>
    <property type="project" value="TreeGrafter"/>
</dbReference>
<keyword evidence="4" id="KW-0804">Transcription</keyword>
<accession>A0A5N7C6U2</accession>
<dbReference type="PROSITE" id="PS50888">
    <property type="entry name" value="BHLH"/>
    <property type="match status" value="1"/>
</dbReference>
<gene>
    <name evidence="8" type="ORF">BDV23DRAFT_157260</name>
</gene>
<proteinExistence type="predicted"/>
<protein>
    <recommendedName>
        <fullName evidence="7">BHLH domain-containing protein</fullName>
    </recommendedName>
</protein>
<dbReference type="EMBL" id="ML735266">
    <property type="protein sequence ID" value="KAE8389437.1"/>
    <property type="molecule type" value="Genomic_DNA"/>
</dbReference>
<dbReference type="OrthoDB" id="4487424at2759"/>
<evidence type="ECO:0000256" key="5">
    <source>
        <dbReference type="ARBA" id="ARBA00023242"/>
    </source>
</evidence>
<evidence type="ECO:0000256" key="6">
    <source>
        <dbReference type="SAM" id="MobiDB-lite"/>
    </source>
</evidence>
<evidence type="ECO:0000256" key="1">
    <source>
        <dbReference type="ARBA" id="ARBA00004123"/>
    </source>
</evidence>
<dbReference type="SUPFAM" id="SSF47459">
    <property type="entry name" value="HLH, helix-loop-helix DNA-binding domain"/>
    <property type="match status" value="1"/>
</dbReference>
<keyword evidence="2" id="KW-0805">Transcription regulation</keyword>
<comment type="subcellular location">
    <subcellularLocation>
        <location evidence="1">Nucleus</location>
    </subcellularLocation>
</comment>
<dbReference type="Proteomes" id="UP000326877">
    <property type="component" value="Unassembled WGS sequence"/>
</dbReference>
<reference evidence="8" key="1">
    <citation type="submission" date="2019-04" db="EMBL/GenBank/DDBJ databases">
        <title>Friends and foes A comparative genomics studyof 23 Aspergillus species from section Flavi.</title>
        <authorList>
            <consortium name="DOE Joint Genome Institute"/>
            <person name="Kjaerbolling I."/>
            <person name="Vesth T."/>
            <person name="Frisvad J.C."/>
            <person name="Nybo J.L."/>
            <person name="Theobald S."/>
            <person name="Kildgaard S."/>
            <person name="Isbrandt T."/>
            <person name="Kuo A."/>
            <person name="Sato A."/>
            <person name="Lyhne E.K."/>
            <person name="Kogle M.E."/>
            <person name="Wiebenga A."/>
            <person name="Kun R.S."/>
            <person name="Lubbers R.J."/>
            <person name="Makela M.R."/>
            <person name="Barry K."/>
            <person name="Chovatia M."/>
            <person name="Clum A."/>
            <person name="Daum C."/>
            <person name="Haridas S."/>
            <person name="He G."/>
            <person name="LaButti K."/>
            <person name="Lipzen A."/>
            <person name="Mondo S."/>
            <person name="Riley R."/>
            <person name="Salamov A."/>
            <person name="Simmons B.A."/>
            <person name="Magnuson J.K."/>
            <person name="Henrissat B."/>
            <person name="Mortensen U.H."/>
            <person name="Larsen T.O."/>
            <person name="Devries R.P."/>
            <person name="Grigoriev I.V."/>
            <person name="Machida M."/>
            <person name="Baker S.E."/>
            <person name="Andersen M.R."/>
        </authorList>
    </citation>
    <scope>NUCLEOTIDE SEQUENCE [LARGE SCALE GENOMIC DNA]</scope>
    <source>
        <strain evidence="8">IBT 14317</strain>
    </source>
</reference>
<dbReference type="InterPro" id="IPR036638">
    <property type="entry name" value="HLH_DNA-bd_sf"/>
</dbReference>
<dbReference type="Pfam" id="PF00010">
    <property type="entry name" value="HLH"/>
    <property type="match status" value="1"/>
</dbReference>
<feature type="domain" description="BHLH" evidence="7">
    <location>
        <begin position="193"/>
        <end position="256"/>
    </location>
</feature>
<evidence type="ECO:0000313" key="8">
    <source>
        <dbReference type="EMBL" id="KAE8389437.1"/>
    </source>
</evidence>
<feature type="region of interest" description="Disordered" evidence="6">
    <location>
        <begin position="96"/>
        <end position="191"/>
    </location>
</feature>
<evidence type="ECO:0000256" key="3">
    <source>
        <dbReference type="ARBA" id="ARBA00023125"/>
    </source>
</evidence>
<dbReference type="PANTHER" id="PTHR15741:SF27">
    <property type="entry name" value="TRANSCRIPTION FACTOR AP-4"/>
    <property type="match status" value="1"/>
</dbReference>
<feature type="compositionally biased region" description="Pro residues" evidence="6">
    <location>
        <begin position="151"/>
        <end position="160"/>
    </location>
</feature>
<evidence type="ECO:0000256" key="2">
    <source>
        <dbReference type="ARBA" id="ARBA00023015"/>
    </source>
</evidence>
<dbReference type="GO" id="GO:0000981">
    <property type="term" value="F:DNA-binding transcription factor activity, RNA polymerase II-specific"/>
    <property type="evidence" value="ECO:0007669"/>
    <property type="project" value="TreeGrafter"/>
</dbReference>
<dbReference type="AlphaFoldDB" id="A0A5N7C6U2"/>
<dbReference type="PANTHER" id="PTHR15741">
    <property type="entry name" value="BASIC HELIX-LOOP-HELIX ZIP TRANSCRIPTION FACTOR"/>
    <property type="match status" value="1"/>
</dbReference>
<sequence length="270" mass="30017">MTIYYANHNLSPDQSDQWSMAFSSLPTPDYDSCLGWSMLGLSPATSEPVPGPQNAQLEFADLSSSEAYSLDITKDYWGPSTHSYGLGTSGYHTPMPIGSPARPMYPEHQQTGVNEPGRPTTVPHTGIQTPQRRIRKLSYKLGSPKSLPDHSSPPPIMPKPMPRRRSSQDSTTSQHRRSVSSDSKDDDPNICMLRKKAHNQVEKRYRANLNAGFKQLEDVTKQDCATSATDTKMAKGLRPGRKALILQHAYEHIVGLQAELRSLQMRLGEK</sequence>
<dbReference type="InterPro" id="IPR052207">
    <property type="entry name" value="Max-like/E-box_TFs"/>
</dbReference>
<name>A0A5N7C6U2_PETAA</name>
<dbReference type="GO" id="GO:0046983">
    <property type="term" value="F:protein dimerization activity"/>
    <property type="evidence" value="ECO:0007669"/>
    <property type="project" value="InterPro"/>
</dbReference>